<name>A0A133NLF0_9FUSO</name>
<dbReference type="Proteomes" id="UP000070617">
    <property type="component" value="Unassembled WGS sequence"/>
</dbReference>
<accession>A0A133NLF0</accession>
<gene>
    <name evidence="1" type="ORF">HMPREF3206_00056</name>
</gene>
<organism evidence="1 2">
    <name type="scientific">Fusobacterium equinum</name>
    <dbReference type="NCBI Taxonomy" id="134605"/>
    <lineage>
        <taxon>Bacteria</taxon>
        <taxon>Fusobacteriati</taxon>
        <taxon>Fusobacteriota</taxon>
        <taxon>Fusobacteriia</taxon>
        <taxon>Fusobacteriales</taxon>
        <taxon>Fusobacteriaceae</taxon>
        <taxon>Fusobacterium</taxon>
    </lineage>
</organism>
<dbReference type="EMBL" id="LRPX01000002">
    <property type="protein sequence ID" value="KXA17104.1"/>
    <property type="molecule type" value="Genomic_DNA"/>
</dbReference>
<comment type="caution">
    <text evidence="1">The sequence shown here is derived from an EMBL/GenBank/DDBJ whole genome shotgun (WGS) entry which is preliminary data.</text>
</comment>
<evidence type="ECO:0000313" key="1">
    <source>
        <dbReference type="EMBL" id="KXA17104.1"/>
    </source>
</evidence>
<dbReference type="RefSeq" id="WP_060793249.1">
    <property type="nucleotide sequence ID" value="NZ_KQ956508.1"/>
</dbReference>
<dbReference type="AlphaFoldDB" id="A0A133NLF0"/>
<dbReference type="PATRIC" id="fig|134605.3.peg.57"/>
<keyword evidence="2" id="KW-1185">Reference proteome</keyword>
<reference evidence="2" key="1">
    <citation type="submission" date="2016-01" db="EMBL/GenBank/DDBJ databases">
        <authorList>
            <person name="Mitreva M."/>
            <person name="Pepin K.H."/>
            <person name="Mihindukulasuriya K.A."/>
            <person name="Fulton R."/>
            <person name="Fronick C."/>
            <person name="O'Laughlin M."/>
            <person name="Miner T."/>
            <person name="Herter B."/>
            <person name="Rosa B.A."/>
            <person name="Cordes M."/>
            <person name="Tomlinson C."/>
            <person name="Wollam A."/>
            <person name="Palsikar V.B."/>
            <person name="Mardis E.R."/>
            <person name="Wilson R.K."/>
        </authorList>
    </citation>
    <scope>NUCLEOTIDE SEQUENCE [LARGE SCALE GENOMIC DNA]</scope>
    <source>
        <strain evidence="2">CMW8396</strain>
    </source>
</reference>
<proteinExistence type="predicted"/>
<protein>
    <submittedName>
        <fullName evidence="1">Uncharacterized protein</fullName>
    </submittedName>
</protein>
<evidence type="ECO:0000313" key="2">
    <source>
        <dbReference type="Proteomes" id="UP000070617"/>
    </source>
</evidence>
<dbReference type="STRING" id="134605.HMPREF3206_00056"/>
<sequence length="93" mass="10623">MSYPITVYLVFNPEGMCMSAYTSNFEAENTVADNIAAFGYGWKVEPVSLSVTAKFYERLKHIFENQVTEEDVIEADTGEVQPKKKKKLLKHKK</sequence>